<dbReference type="SUPFAM" id="SSF109854">
    <property type="entry name" value="DinB/YfiT-like putative metalloenzymes"/>
    <property type="match status" value="1"/>
</dbReference>
<feature type="domain" description="DinB-like" evidence="1">
    <location>
        <begin position="19"/>
        <end position="147"/>
    </location>
</feature>
<evidence type="ECO:0000313" key="2">
    <source>
        <dbReference type="EMBL" id="MBB6068906.1"/>
    </source>
</evidence>
<evidence type="ECO:0000313" key="3">
    <source>
        <dbReference type="Proteomes" id="UP000582837"/>
    </source>
</evidence>
<sequence length="158" mass="17642">MTADESLRDLLARQLDWQDAHATFDAAVDGVPAEHQGTRPAGLPHSAWELLEHLRITQRDILDFCRDPGYQEMAWPDDYWPASAAPPSPQSWEESAAAYRADRATLKQLAADPATDLYAPIPHGSGQTILRELLLVVDHTAYHVGQLILVRQLLGIWK</sequence>
<dbReference type="EMBL" id="JACHIA010000001">
    <property type="protein sequence ID" value="MBB6068906.1"/>
    <property type="molecule type" value="Genomic_DNA"/>
</dbReference>
<dbReference type="Gene3D" id="1.20.120.450">
    <property type="entry name" value="dinb family like domain"/>
    <property type="match status" value="1"/>
</dbReference>
<evidence type="ECO:0000259" key="1">
    <source>
        <dbReference type="Pfam" id="PF12867"/>
    </source>
</evidence>
<name>A0A841GWT9_9BACT</name>
<dbReference type="InterPro" id="IPR034660">
    <property type="entry name" value="DinB/YfiT-like"/>
</dbReference>
<accession>A0A841GWT9</accession>
<dbReference type="RefSeq" id="WP_170031385.1">
    <property type="nucleotide sequence ID" value="NZ_JABDTL010000001.1"/>
</dbReference>
<comment type="caution">
    <text evidence="2">The sequence shown here is derived from an EMBL/GenBank/DDBJ whole genome shotgun (WGS) entry which is preliminary data.</text>
</comment>
<dbReference type="InterPro" id="IPR024775">
    <property type="entry name" value="DinB-like"/>
</dbReference>
<proteinExistence type="predicted"/>
<gene>
    <name evidence="2" type="ORF">HNQ61_000517</name>
</gene>
<dbReference type="AlphaFoldDB" id="A0A841GWT9"/>
<dbReference type="Pfam" id="PF12867">
    <property type="entry name" value="DinB_2"/>
    <property type="match status" value="1"/>
</dbReference>
<keyword evidence="3" id="KW-1185">Reference proteome</keyword>
<dbReference type="Proteomes" id="UP000582837">
    <property type="component" value="Unassembled WGS sequence"/>
</dbReference>
<protein>
    <submittedName>
        <fullName evidence="2">Putative damage-inducible protein DinB</fullName>
    </submittedName>
</protein>
<organism evidence="2 3">
    <name type="scientific">Longimicrobium terrae</name>
    <dbReference type="NCBI Taxonomy" id="1639882"/>
    <lineage>
        <taxon>Bacteria</taxon>
        <taxon>Pseudomonadati</taxon>
        <taxon>Gemmatimonadota</taxon>
        <taxon>Longimicrobiia</taxon>
        <taxon>Longimicrobiales</taxon>
        <taxon>Longimicrobiaceae</taxon>
        <taxon>Longimicrobium</taxon>
    </lineage>
</organism>
<reference evidence="2 3" key="1">
    <citation type="submission" date="2020-08" db="EMBL/GenBank/DDBJ databases">
        <title>Genomic Encyclopedia of Type Strains, Phase IV (KMG-IV): sequencing the most valuable type-strain genomes for metagenomic binning, comparative biology and taxonomic classification.</title>
        <authorList>
            <person name="Goeker M."/>
        </authorList>
    </citation>
    <scope>NUCLEOTIDE SEQUENCE [LARGE SCALE GENOMIC DNA]</scope>
    <source>
        <strain evidence="2 3">DSM 29007</strain>
    </source>
</reference>